<dbReference type="OrthoDB" id="5198664at2"/>
<organism evidence="2 3">
    <name type="scientific">Bifidobacterium jacchi</name>
    <dbReference type="NCBI Taxonomy" id="2490545"/>
    <lineage>
        <taxon>Bacteria</taxon>
        <taxon>Bacillati</taxon>
        <taxon>Actinomycetota</taxon>
        <taxon>Actinomycetes</taxon>
        <taxon>Bifidobacteriales</taxon>
        <taxon>Bifidobacteriaceae</taxon>
        <taxon>Bifidobacterium</taxon>
    </lineage>
</organism>
<reference evidence="2 3" key="1">
    <citation type="journal article" date="2019" name="Int. J. Syst. Evol. Microbiol.">
        <title>Bifidobacterium jacchi sp. nov., isolated from the faeces of a baby common marmoset (Callithrix jacchus).</title>
        <authorList>
            <person name="Modesto M."/>
            <person name="Watanabe K."/>
            <person name="Arita M."/>
            <person name="Satti M."/>
            <person name="Oki K."/>
            <person name="Sciavilla P."/>
            <person name="Patavino C."/>
            <person name="Camma C."/>
            <person name="Michelini S."/>
            <person name="Sgorbati B."/>
            <person name="Mattarelli P."/>
        </authorList>
    </citation>
    <scope>NUCLEOTIDE SEQUENCE [LARGE SCALE GENOMIC DNA]</scope>
    <source>
        <strain evidence="2 3">MRM 9.3</strain>
    </source>
</reference>
<gene>
    <name evidence="2" type="ORF">EHS19_08080</name>
</gene>
<dbReference type="RefSeq" id="WP_151917248.1">
    <property type="nucleotide sequence ID" value="NZ_RQSP01000030.1"/>
</dbReference>
<feature type="region of interest" description="Disordered" evidence="1">
    <location>
        <begin position="1"/>
        <end position="28"/>
    </location>
</feature>
<evidence type="ECO:0000256" key="1">
    <source>
        <dbReference type="SAM" id="MobiDB-lite"/>
    </source>
</evidence>
<comment type="caution">
    <text evidence="2">The sequence shown here is derived from an EMBL/GenBank/DDBJ whole genome shotgun (WGS) entry which is preliminary data.</text>
</comment>
<dbReference type="EMBL" id="RQSP01000030">
    <property type="protein sequence ID" value="KAB5606168.1"/>
    <property type="molecule type" value="Genomic_DNA"/>
</dbReference>
<feature type="compositionally biased region" description="Basic and acidic residues" evidence="1">
    <location>
        <begin position="7"/>
        <end position="21"/>
    </location>
</feature>
<dbReference type="Proteomes" id="UP000326336">
    <property type="component" value="Unassembled WGS sequence"/>
</dbReference>
<keyword evidence="3" id="KW-1185">Reference proteome</keyword>
<dbReference type="AlphaFoldDB" id="A0A5N5RFX8"/>
<evidence type="ECO:0000313" key="2">
    <source>
        <dbReference type="EMBL" id="KAB5606168.1"/>
    </source>
</evidence>
<sequence length="113" mass="12503">MTGKTTRTMETETADGRERGLDAAGPREVSVDGVTIRVDPKAFDDWEVTESLYALQNDPKGGALEVVPLMRRLLADDYERVKDALRDPHTGRIPVEAMAGFLDRMLRAMAPNS</sequence>
<proteinExistence type="predicted"/>
<evidence type="ECO:0000313" key="3">
    <source>
        <dbReference type="Proteomes" id="UP000326336"/>
    </source>
</evidence>
<protein>
    <submittedName>
        <fullName evidence="2">Uncharacterized protein</fullName>
    </submittedName>
</protein>
<name>A0A5N5RFX8_9BIFI</name>
<accession>A0A5N5RFX8</accession>